<organism evidence="1 2">
    <name type="scientific">Candidatus Falkowbacteria bacterium CG11_big_fil_rev_8_21_14_0_20_39_10</name>
    <dbReference type="NCBI Taxonomy" id="1974570"/>
    <lineage>
        <taxon>Bacteria</taxon>
        <taxon>Candidatus Falkowiibacteriota</taxon>
    </lineage>
</organism>
<comment type="caution">
    <text evidence="1">The sequence shown here is derived from an EMBL/GenBank/DDBJ whole genome shotgun (WGS) entry which is preliminary data.</text>
</comment>
<accession>A0A2M6K925</accession>
<sequence length="72" mass="8559">MQKLIINNDNLDNVDDYYLDSLNYFHGFRFFMIFELVDFEVGERFVYKKHSNPLWLGYLAPMEQSPQSSIGS</sequence>
<protein>
    <submittedName>
        <fullName evidence="1">Uncharacterized protein</fullName>
    </submittedName>
</protein>
<gene>
    <name evidence="1" type="ORF">COV49_02805</name>
</gene>
<dbReference type="EMBL" id="PCWW01000047">
    <property type="protein sequence ID" value="PIR13279.1"/>
    <property type="molecule type" value="Genomic_DNA"/>
</dbReference>
<reference evidence="1 2" key="1">
    <citation type="submission" date="2017-09" db="EMBL/GenBank/DDBJ databases">
        <title>Depth-based differentiation of microbial function through sediment-hosted aquifers and enrichment of novel symbionts in the deep terrestrial subsurface.</title>
        <authorList>
            <person name="Probst A.J."/>
            <person name="Ladd B."/>
            <person name="Jarett J.K."/>
            <person name="Geller-Mcgrath D.E."/>
            <person name="Sieber C.M."/>
            <person name="Emerson J.B."/>
            <person name="Anantharaman K."/>
            <person name="Thomas B.C."/>
            <person name="Malmstrom R."/>
            <person name="Stieglmeier M."/>
            <person name="Klingl A."/>
            <person name="Woyke T."/>
            <person name="Ryan C.M."/>
            <person name="Banfield J.F."/>
        </authorList>
    </citation>
    <scope>NUCLEOTIDE SEQUENCE [LARGE SCALE GENOMIC DNA]</scope>
    <source>
        <strain evidence="1">CG11_big_fil_rev_8_21_14_0_20_39_10</strain>
    </source>
</reference>
<evidence type="ECO:0000313" key="1">
    <source>
        <dbReference type="EMBL" id="PIR13279.1"/>
    </source>
</evidence>
<dbReference type="AlphaFoldDB" id="A0A2M6K925"/>
<proteinExistence type="predicted"/>
<evidence type="ECO:0000313" key="2">
    <source>
        <dbReference type="Proteomes" id="UP000230869"/>
    </source>
</evidence>
<name>A0A2M6K925_9BACT</name>
<dbReference type="Proteomes" id="UP000230869">
    <property type="component" value="Unassembled WGS sequence"/>
</dbReference>